<accession>A0A9W8K0S5</accession>
<proteinExistence type="predicted"/>
<dbReference type="PANTHER" id="PTHR21310:SF15">
    <property type="entry name" value="AMINOGLYCOSIDE PHOSPHOTRANSFERASE DOMAIN-CONTAINING PROTEIN"/>
    <property type="match status" value="1"/>
</dbReference>
<organism evidence="2 3">
    <name type="scientific">Agrocybe chaxingu</name>
    <dbReference type="NCBI Taxonomy" id="84603"/>
    <lineage>
        <taxon>Eukaryota</taxon>
        <taxon>Fungi</taxon>
        <taxon>Dikarya</taxon>
        <taxon>Basidiomycota</taxon>
        <taxon>Agaricomycotina</taxon>
        <taxon>Agaricomycetes</taxon>
        <taxon>Agaricomycetidae</taxon>
        <taxon>Agaricales</taxon>
        <taxon>Agaricineae</taxon>
        <taxon>Strophariaceae</taxon>
        <taxon>Agrocybe</taxon>
    </lineage>
</organism>
<gene>
    <name evidence="2" type="ORF">NLJ89_g5341</name>
</gene>
<dbReference type="PANTHER" id="PTHR21310">
    <property type="entry name" value="AMINOGLYCOSIDE PHOSPHOTRANSFERASE-RELATED-RELATED"/>
    <property type="match status" value="1"/>
</dbReference>
<dbReference type="EMBL" id="JANKHO010000495">
    <property type="protein sequence ID" value="KAJ3509207.1"/>
    <property type="molecule type" value="Genomic_DNA"/>
</dbReference>
<evidence type="ECO:0000256" key="1">
    <source>
        <dbReference type="SAM" id="MobiDB-lite"/>
    </source>
</evidence>
<feature type="compositionally biased region" description="Acidic residues" evidence="1">
    <location>
        <begin position="446"/>
        <end position="456"/>
    </location>
</feature>
<dbReference type="InterPro" id="IPR051678">
    <property type="entry name" value="AGP_Transferase"/>
</dbReference>
<dbReference type="InterPro" id="IPR011009">
    <property type="entry name" value="Kinase-like_dom_sf"/>
</dbReference>
<dbReference type="Proteomes" id="UP001148786">
    <property type="component" value="Unassembled WGS sequence"/>
</dbReference>
<sequence>MKRSIPLNRPQVFPSDWKDTFAGLPTPVLTEENLTRSYWMDDEFYSKYNLNVNTKALVYAVMNAFNVTSPIPEIVHKGSGSFNSVFCITFPASTADGSRFRVAARIPKKIARAPGRIESIVAMTSIAHYIKGIPAPEVYAWYPESDNPVGAPYMLMEWVDGIEPWEQWHRYTKAEKTWFMEQLVDYHVKFAEPLLFTGMGSVYFAKTDIGRDLPLDEISSYRLGPLSRGPTCTVHRGIFTWPQTTPTSLRQFWVELWQHEIDYITSTHGTDGSTTIATEDHPSQSIQEDITLGEFLKVADAVRVLIDQCELPSPEEHADLYAPSVVTTDYAFRNIKINPETRQITSFIDWDDVYVMPFLLGSRYPEDICFYEGSGERWHKTGAFSFLPIDEEGDIPEEEEVVDVKVEEVDQEVEATTNADESISDVEHDIPPPSKTPSEATGDSVSETESEDEPFEPFEPADQPLSMEPDTEDYDFPRRVRDTRLRREYEELLTGRDARFGFEGFWKMREDPLKIQHLVTHGWTEWLSKAEWIQDRAKEMHIWQAFNVK</sequence>
<name>A0A9W8K0S5_9AGAR</name>
<evidence type="ECO:0000313" key="3">
    <source>
        <dbReference type="Proteomes" id="UP001148786"/>
    </source>
</evidence>
<comment type="caution">
    <text evidence="2">The sequence shown here is derived from an EMBL/GenBank/DDBJ whole genome shotgun (WGS) entry which is preliminary data.</text>
</comment>
<dbReference type="AlphaFoldDB" id="A0A9W8K0S5"/>
<reference evidence="2" key="1">
    <citation type="submission" date="2022-07" db="EMBL/GenBank/DDBJ databases">
        <title>Genome Sequence of Agrocybe chaxingu.</title>
        <authorList>
            <person name="Buettner E."/>
        </authorList>
    </citation>
    <scope>NUCLEOTIDE SEQUENCE</scope>
    <source>
        <strain evidence="2">MP-N11</strain>
    </source>
</reference>
<dbReference type="SUPFAM" id="SSF56112">
    <property type="entry name" value="Protein kinase-like (PK-like)"/>
    <property type="match status" value="1"/>
</dbReference>
<keyword evidence="3" id="KW-1185">Reference proteome</keyword>
<feature type="region of interest" description="Disordered" evidence="1">
    <location>
        <begin position="411"/>
        <end position="477"/>
    </location>
</feature>
<feature type="compositionally biased region" description="Polar residues" evidence="1">
    <location>
        <begin position="436"/>
        <end position="445"/>
    </location>
</feature>
<dbReference type="OrthoDB" id="10003767at2759"/>
<evidence type="ECO:0000313" key="2">
    <source>
        <dbReference type="EMBL" id="KAJ3509207.1"/>
    </source>
</evidence>
<evidence type="ECO:0008006" key="4">
    <source>
        <dbReference type="Google" id="ProtNLM"/>
    </source>
</evidence>
<protein>
    <recommendedName>
        <fullName evidence="4">Aminoglycoside phosphotransferase domain-containing protein</fullName>
    </recommendedName>
</protein>